<dbReference type="CDD" id="cd07995">
    <property type="entry name" value="TPK"/>
    <property type="match status" value="1"/>
</dbReference>
<dbReference type="RefSeq" id="WP_154553617.1">
    <property type="nucleotide sequence ID" value="NZ_JAQXUZ010000021.1"/>
</dbReference>
<evidence type="ECO:0000256" key="3">
    <source>
        <dbReference type="ARBA" id="ARBA00022777"/>
    </source>
</evidence>
<keyword evidence="1 7" id="KW-0808">Transferase</keyword>
<evidence type="ECO:0000313" key="8">
    <source>
        <dbReference type="Proteomes" id="UP000469424"/>
    </source>
</evidence>
<dbReference type="InterPro" id="IPR007371">
    <property type="entry name" value="TPK_catalytic"/>
</dbReference>
<dbReference type="GO" id="GO:0005524">
    <property type="term" value="F:ATP binding"/>
    <property type="evidence" value="ECO:0007669"/>
    <property type="project" value="UniProtKB-KW"/>
</dbReference>
<dbReference type="GO" id="GO:0009229">
    <property type="term" value="P:thiamine diphosphate biosynthetic process"/>
    <property type="evidence" value="ECO:0007669"/>
    <property type="project" value="InterPro"/>
</dbReference>
<accession>A0A6N7X337</accession>
<dbReference type="SUPFAM" id="SSF63862">
    <property type="entry name" value="Thiamin pyrophosphokinase, substrate-binding domain"/>
    <property type="match status" value="1"/>
</dbReference>
<evidence type="ECO:0000259" key="6">
    <source>
        <dbReference type="SMART" id="SM00983"/>
    </source>
</evidence>
<dbReference type="InterPro" id="IPR006282">
    <property type="entry name" value="Thi_PPkinase"/>
</dbReference>
<dbReference type="SMART" id="SM00983">
    <property type="entry name" value="TPK_B1_binding"/>
    <property type="match status" value="1"/>
</dbReference>
<evidence type="ECO:0000256" key="4">
    <source>
        <dbReference type="ARBA" id="ARBA00022840"/>
    </source>
</evidence>
<protein>
    <recommendedName>
        <fullName evidence="5">Thiamine diphosphokinase</fullName>
        <ecNumber evidence="5">2.7.6.2</ecNumber>
    </recommendedName>
</protein>
<dbReference type="GO" id="GO:0004788">
    <property type="term" value="F:thiamine diphosphokinase activity"/>
    <property type="evidence" value="ECO:0007669"/>
    <property type="project" value="UniProtKB-UniRule"/>
</dbReference>
<dbReference type="InterPro" id="IPR036371">
    <property type="entry name" value="TPK_B1-bd_sf"/>
</dbReference>
<dbReference type="InterPro" id="IPR007373">
    <property type="entry name" value="Thiamin_PyroPKinase_B1-bd"/>
</dbReference>
<dbReference type="GO" id="GO:0006772">
    <property type="term" value="P:thiamine metabolic process"/>
    <property type="evidence" value="ECO:0007669"/>
    <property type="project" value="UniProtKB-UniRule"/>
</dbReference>
<comment type="caution">
    <text evidence="7">The sequence shown here is derived from an EMBL/GenBank/DDBJ whole genome shotgun (WGS) entry which is preliminary data.</text>
</comment>
<dbReference type="Pfam" id="PF04265">
    <property type="entry name" value="TPK_B1_binding"/>
    <property type="match status" value="1"/>
</dbReference>
<name>A0A6N7X337_9FIRM</name>
<dbReference type="EMBL" id="VUNA01000002">
    <property type="protein sequence ID" value="MST70057.1"/>
    <property type="molecule type" value="Genomic_DNA"/>
</dbReference>
<keyword evidence="2" id="KW-0547">Nucleotide-binding</keyword>
<keyword evidence="4" id="KW-0067">ATP-binding</keyword>
<proteinExistence type="predicted"/>
<dbReference type="PANTHER" id="PTHR41299:SF1">
    <property type="entry name" value="THIAMINE PYROPHOSPHOKINASE"/>
    <property type="match status" value="1"/>
</dbReference>
<evidence type="ECO:0000256" key="1">
    <source>
        <dbReference type="ARBA" id="ARBA00022679"/>
    </source>
</evidence>
<evidence type="ECO:0000256" key="5">
    <source>
        <dbReference type="NCBIfam" id="TIGR01378"/>
    </source>
</evidence>
<dbReference type="SUPFAM" id="SSF63999">
    <property type="entry name" value="Thiamin pyrophosphokinase, catalytic domain"/>
    <property type="match status" value="1"/>
</dbReference>
<dbReference type="Proteomes" id="UP000469424">
    <property type="component" value="Unassembled WGS sequence"/>
</dbReference>
<evidence type="ECO:0000256" key="2">
    <source>
        <dbReference type="ARBA" id="ARBA00022741"/>
    </source>
</evidence>
<evidence type="ECO:0000313" key="7">
    <source>
        <dbReference type="EMBL" id="MST70057.1"/>
    </source>
</evidence>
<keyword evidence="3 7" id="KW-0418">Kinase</keyword>
<dbReference type="Gene3D" id="3.40.50.10240">
    <property type="entry name" value="Thiamin pyrophosphokinase, catalytic domain"/>
    <property type="match status" value="1"/>
</dbReference>
<dbReference type="InterPro" id="IPR053149">
    <property type="entry name" value="TPK"/>
</dbReference>
<reference evidence="7 8" key="1">
    <citation type="submission" date="2019-08" db="EMBL/GenBank/DDBJ databases">
        <title>In-depth cultivation of the pig gut microbiome towards novel bacterial diversity and tailored functional studies.</title>
        <authorList>
            <person name="Wylensek D."/>
            <person name="Hitch T.C.A."/>
            <person name="Clavel T."/>
        </authorList>
    </citation>
    <scope>NUCLEOTIDE SEQUENCE [LARGE SCALE GENOMIC DNA]</scope>
    <source>
        <strain evidence="7 8">WCA-MUC-591-APC-4B</strain>
    </source>
</reference>
<dbReference type="GO" id="GO:0030975">
    <property type="term" value="F:thiamine binding"/>
    <property type="evidence" value="ECO:0007669"/>
    <property type="project" value="InterPro"/>
</dbReference>
<dbReference type="NCBIfam" id="TIGR01378">
    <property type="entry name" value="thi_PPkinase"/>
    <property type="match status" value="1"/>
</dbReference>
<feature type="domain" description="Thiamin pyrophosphokinase thiamin-binding" evidence="6">
    <location>
        <begin position="140"/>
        <end position="205"/>
    </location>
</feature>
<gene>
    <name evidence="7" type="ORF">FYJ65_01675</name>
</gene>
<dbReference type="GO" id="GO:0016301">
    <property type="term" value="F:kinase activity"/>
    <property type="evidence" value="ECO:0007669"/>
    <property type="project" value="UniProtKB-KW"/>
</dbReference>
<keyword evidence="8" id="KW-1185">Reference proteome</keyword>
<dbReference type="PANTHER" id="PTHR41299">
    <property type="entry name" value="THIAMINE PYROPHOSPHOKINASE"/>
    <property type="match status" value="1"/>
</dbReference>
<dbReference type="Pfam" id="PF04263">
    <property type="entry name" value="TPK_catalytic"/>
    <property type="match status" value="1"/>
</dbReference>
<dbReference type="EC" id="2.7.6.2" evidence="5"/>
<dbReference type="AlphaFoldDB" id="A0A6N7X337"/>
<sequence>MQNTCLILLSYMECVTPDMAQELAESADYIIAADGGQNRAREFVLQPDCVIGDFDSTTLNEDFDCLYITYPAEKDLTDTEAALTHALEKGCRNVILLGGMGGRLDHTMGNIGLLDKYYSSFDHMEFIDGKNRMELLKDSGRTLKRDARYKYFGLVSLNAEASGIDIRGAKYELTGASLERASTLGVSNEFSEDTVEICVREGTLLIVRSADR</sequence>
<dbReference type="InterPro" id="IPR036759">
    <property type="entry name" value="TPK_catalytic_sf"/>
</dbReference>
<organism evidence="7 8">
    <name type="scientific">Mogibacterium kristiansenii</name>
    <dbReference type="NCBI Taxonomy" id="2606708"/>
    <lineage>
        <taxon>Bacteria</taxon>
        <taxon>Bacillati</taxon>
        <taxon>Bacillota</taxon>
        <taxon>Clostridia</taxon>
        <taxon>Peptostreptococcales</taxon>
        <taxon>Anaerovoracaceae</taxon>
        <taxon>Mogibacterium</taxon>
    </lineage>
</organism>